<accession>A0A1M3T0M0</accession>
<evidence type="ECO:0000256" key="1">
    <source>
        <dbReference type="SAM" id="Phobius"/>
    </source>
</evidence>
<protein>
    <submittedName>
        <fullName evidence="2">Uncharacterized protein</fullName>
    </submittedName>
</protein>
<gene>
    <name evidence="2" type="ORF">ASPFODRAFT_459845</name>
</gene>
<proteinExistence type="predicted"/>
<dbReference type="EMBL" id="KV878256">
    <property type="protein sequence ID" value="OJZ80310.1"/>
    <property type="molecule type" value="Genomic_DNA"/>
</dbReference>
<dbReference type="VEuPathDB" id="FungiDB:ASPFODRAFT_459845"/>
<keyword evidence="1" id="KW-1133">Transmembrane helix</keyword>
<keyword evidence="1" id="KW-0472">Membrane</keyword>
<dbReference type="Proteomes" id="UP000184063">
    <property type="component" value="Unassembled WGS sequence"/>
</dbReference>
<dbReference type="AlphaFoldDB" id="A0A1M3T0M0"/>
<feature type="transmembrane region" description="Helical" evidence="1">
    <location>
        <begin position="16"/>
        <end position="34"/>
    </location>
</feature>
<keyword evidence="1" id="KW-0812">Transmembrane</keyword>
<sequence length="146" mass="16673">MCCRSGASLGNPLFDIFFLSFFLYVCYGLLLVNLQIRRTHQAESADKGSALTVTPYNQVYGIPCGDWIFLSIYHEEYTGGCMNTGYIRTLIHILRWFYPLCSITLSLSNHTFGRLATELVRTHARIVARYYLALLLSLVHDQLPLK</sequence>
<organism evidence="2 3">
    <name type="scientific">Aspergillus luchuensis (strain CBS 106.47)</name>
    <dbReference type="NCBI Taxonomy" id="1137211"/>
    <lineage>
        <taxon>Eukaryota</taxon>
        <taxon>Fungi</taxon>
        <taxon>Dikarya</taxon>
        <taxon>Ascomycota</taxon>
        <taxon>Pezizomycotina</taxon>
        <taxon>Eurotiomycetes</taxon>
        <taxon>Eurotiomycetidae</taxon>
        <taxon>Eurotiales</taxon>
        <taxon>Aspergillaceae</taxon>
        <taxon>Aspergillus</taxon>
        <taxon>Aspergillus subgen. Circumdati</taxon>
    </lineage>
</organism>
<reference evidence="3" key="1">
    <citation type="journal article" date="2017" name="Genome Biol.">
        <title>Comparative genomics reveals high biological diversity and specific adaptations in the industrially and medically important fungal genus Aspergillus.</title>
        <authorList>
            <person name="de Vries R.P."/>
            <person name="Riley R."/>
            <person name="Wiebenga A."/>
            <person name="Aguilar-Osorio G."/>
            <person name="Amillis S."/>
            <person name="Uchima C.A."/>
            <person name="Anderluh G."/>
            <person name="Asadollahi M."/>
            <person name="Askin M."/>
            <person name="Barry K."/>
            <person name="Battaglia E."/>
            <person name="Bayram O."/>
            <person name="Benocci T."/>
            <person name="Braus-Stromeyer S.A."/>
            <person name="Caldana C."/>
            <person name="Canovas D."/>
            <person name="Cerqueira G.C."/>
            <person name="Chen F."/>
            <person name="Chen W."/>
            <person name="Choi C."/>
            <person name="Clum A."/>
            <person name="Dos Santos R.A."/>
            <person name="Damasio A.R."/>
            <person name="Diallinas G."/>
            <person name="Emri T."/>
            <person name="Fekete E."/>
            <person name="Flipphi M."/>
            <person name="Freyberg S."/>
            <person name="Gallo A."/>
            <person name="Gournas C."/>
            <person name="Habgood R."/>
            <person name="Hainaut M."/>
            <person name="Harispe M.L."/>
            <person name="Henrissat B."/>
            <person name="Hilden K.S."/>
            <person name="Hope R."/>
            <person name="Hossain A."/>
            <person name="Karabika E."/>
            <person name="Karaffa L."/>
            <person name="Karanyi Z."/>
            <person name="Krasevec N."/>
            <person name="Kuo A."/>
            <person name="Kusch H."/>
            <person name="LaButti K."/>
            <person name="Lagendijk E.L."/>
            <person name="Lapidus A."/>
            <person name="Levasseur A."/>
            <person name="Lindquist E."/>
            <person name="Lipzen A."/>
            <person name="Logrieco A.F."/>
            <person name="MacCabe A."/>
            <person name="Maekelae M.R."/>
            <person name="Malavazi I."/>
            <person name="Melin P."/>
            <person name="Meyer V."/>
            <person name="Mielnichuk N."/>
            <person name="Miskei M."/>
            <person name="Molnar A.P."/>
            <person name="Mule G."/>
            <person name="Ngan C.Y."/>
            <person name="Orejas M."/>
            <person name="Orosz E."/>
            <person name="Ouedraogo J.P."/>
            <person name="Overkamp K.M."/>
            <person name="Park H.-S."/>
            <person name="Perrone G."/>
            <person name="Piumi F."/>
            <person name="Punt P.J."/>
            <person name="Ram A.F."/>
            <person name="Ramon A."/>
            <person name="Rauscher S."/>
            <person name="Record E."/>
            <person name="Riano-Pachon D.M."/>
            <person name="Robert V."/>
            <person name="Roehrig J."/>
            <person name="Ruller R."/>
            <person name="Salamov A."/>
            <person name="Salih N.S."/>
            <person name="Samson R.A."/>
            <person name="Sandor E."/>
            <person name="Sanguinetti M."/>
            <person name="Schuetze T."/>
            <person name="Sepcic K."/>
            <person name="Shelest E."/>
            <person name="Sherlock G."/>
            <person name="Sophianopoulou V."/>
            <person name="Squina F.M."/>
            <person name="Sun H."/>
            <person name="Susca A."/>
            <person name="Todd R.B."/>
            <person name="Tsang A."/>
            <person name="Unkles S.E."/>
            <person name="van de Wiele N."/>
            <person name="van Rossen-Uffink D."/>
            <person name="Oliveira J.V."/>
            <person name="Vesth T.C."/>
            <person name="Visser J."/>
            <person name="Yu J.-H."/>
            <person name="Zhou M."/>
            <person name="Andersen M.R."/>
            <person name="Archer D.B."/>
            <person name="Baker S.E."/>
            <person name="Benoit I."/>
            <person name="Brakhage A.A."/>
            <person name="Braus G.H."/>
            <person name="Fischer R."/>
            <person name="Frisvad J.C."/>
            <person name="Goldman G.H."/>
            <person name="Houbraken J."/>
            <person name="Oakley B."/>
            <person name="Pocsi I."/>
            <person name="Scazzocchio C."/>
            <person name="Seiboth B."/>
            <person name="vanKuyk P.A."/>
            <person name="Wortman J."/>
            <person name="Dyer P.S."/>
            <person name="Grigoriev I.V."/>
        </authorList>
    </citation>
    <scope>NUCLEOTIDE SEQUENCE [LARGE SCALE GENOMIC DNA]</scope>
    <source>
        <strain evidence="3">CBS 106.47</strain>
    </source>
</reference>
<evidence type="ECO:0000313" key="2">
    <source>
        <dbReference type="EMBL" id="OJZ80310.1"/>
    </source>
</evidence>
<evidence type="ECO:0000313" key="3">
    <source>
        <dbReference type="Proteomes" id="UP000184063"/>
    </source>
</evidence>
<name>A0A1M3T0M0_ASPLC</name>